<sequence>MASTRSACCPAGVKLWSAEVRLPEKLLMDLDEEKIIPCKTYSSHTRKAEISPRGANCATLPLPCDRRGARDASGMMTEESFLTPVPFRKEFASFHFPLQL</sequence>
<keyword evidence="2" id="KW-1185">Reference proteome</keyword>
<gene>
    <name evidence="1" type="ORF">NPIL_280741</name>
</gene>
<reference evidence="1" key="1">
    <citation type="submission" date="2020-08" db="EMBL/GenBank/DDBJ databases">
        <title>Multicomponent nature underlies the extraordinary mechanical properties of spider dragline silk.</title>
        <authorList>
            <person name="Kono N."/>
            <person name="Nakamura H."/>
            <person name="Mori M."/>
            <person name="Yoshida Y."/>
            <person name="Ohtoshi R."/>
            <person name="Malay A.D."/>
            <person name="Moran D.A.P."/>
            <person name="Tomita M."/>
            <person name="Numata K."/>
            <person name="Arakawa K."/>
        </authorList>
    </citation>
    <scope>NUCLEOTIDE SEQUENCE</scope>
</reference>
<evidence type="ECO:0000313" key="1">
    <source>
        <dbReference type="EMBL" id="GFS46841.1"/>
    </source>
</evidence>
<organism evidence="1 2">
    <name type="scientific">Nephila pilipes</name>
    <name type="common">Giant wood spider</name>
    <name type="synonym">Nephila maculata</name>
    <dbReference type="NCBI Taxonomy" id="299642"/>
    <lineage>
        <taxon>Eukaryota</taxon>
        <taxon>Metazoa</taxon>
        <taxon>Ecdysozoa</taxon>
        <taxon>Arthropoda</taxon>
        <taxon>Chelicerata</taxon>
        <taxon>Arachnida</taxon>
        <taxon>Araneae</taxon>
        <taxon>Araneomorphae</taxon>
        <taxon>Entelegynae</taxon>
        <taxon>Araneoidea</taxon>
        <taxon>Nephilidae</taxon>
        <taxon>Nephila</taxon>
    </lineage>
</organism>
<accession>A0A8X6MFB1</accession>
<dbReference type="EMBL" id="BMAW01044884">
    <property type="protein sequence ID" value="GFS46841.1"/>
    <property type="molecule type" value="Genomic_DNA"/>
</dbReference>
<evidence type="ECO:0000313" key="2">
    <source>
        <dbReference type="Proteomes" id="UP000887013"/>
    </source>
</evidence>
<dbReference type="AlphaFoldDB" id="A0A8X6MFB1"/>
<name>A0A8X6MFB1_NEPPI</name>
<protein>
    <submittedName>
        <fullName evidence="1">Uncharacterized protein</fullName>
    </submittedName>
</protein>
<proteinExistence type="predicted"/>
<comment type="caution">
    <text evidence="1">The sequence shown here is derived from an EMBL/GenBank/DDBJ whole genome shotgun (WGS) entry which is preliminary data.</text>
</comment>
<dbReference type="Proteomes" id="UP000887013">
    <property type="component" value="Unassembled WGS sequence"/>
</dbReference>